<sequence>MGTSFWNQSHLVQIGNATLVAIVPKGAVSAESIERLQLAGWSHVLQVEDLTKYAAPKSHYAATFNKLYLFNLTEYHRVATFDVDMLMLRNPDGVFRTHLTDDQWIGALGNSHRKNHSYFQTGMMLIVPSAKSFQWLMDEFRNNPHQRDMNGRDGRLIRDYFKDRYVNLDSALSAHLGIHEPLDSVIGFHYRGEFKPWFNKEFPPNHPAYGDRSGKIMEQELGEAYRMWWAAYELLHRTKLAEHDLGPKRATDIPAGYNSAKTVWLMRHTSRSYLQTLSDVDIAERNRTYPGLRIEVGDAGKSCDETCANQQSVCRQDALSFAEVNHCDLLKKVFGCHKCTMNYPGSEEPAYDVLTRVCYRNPLDYKAQRPTCNATMSGHERLCPCVPIENAYDHSKPYDGIGFPIMALLKAKEKSVEPPLEPPGLHTKSGCFPTKADYFGSDGKCVAYLKDLNNVAWVSVLGRASLVGRTVKMMLHYHEPNIKAVVKFPQKTFPHEAHSEVASYTVDRVLGVHRVPPTAFTYFPLDRLRATLTNATAENTDPNMKSSLAELSVELLEFLVQQGVGDLVRKADGSESLEVGVSAQLWMDDVHRLADSIMRDAAVEPQAPHHHNNNAPPSALALYFKKHSTSKPHEAALLELSRMLVFDFIIGNDDRTPTKNTFVLGGCQGPHCGPGRSAYRFEGLHPQIALVDQGRSFYFVGNPEDNALSTPQAHDVCVFPKELIETCLNFSHNRTAVGSLRRADAAKTKAKDSDEDPFSNTATLERALFTRLPKEVQTVLHEDAIHAAQDRLERLLNHVDGCMTGKKGSSSVEHVLRSP</sequence>
<proteinExistence type="predicted"/>
<name>A0A0S4J2A0_BODSA</name>
<evidence type="ECO:0000313" key="2">
    <source>
        <dbReference type="Proteomes" id="UP000051952"/>
    </source>
</evidence>
<organism evidence="1 2">
    <name type="scientific">Bodo saltans</name>
    <name type="common">Flagellated protozoan</name>
    <dbReference type="NCBI Taxonomy" id="75058"/>
    <lineage>
        <taxon>Eukaryota</taxon>
        <taxon>Discoba</taxon>
        <taxon>Euglenozoa</taxon>
        <taxon>Kinetoplastea</taxon>
        <taxon>Metakinetoplastina</taxon>
        <taxon>Eubodonida</taxon>
        <taxon>Bodonidae</taxon>
        <taxon>Bodo</taxon>
    </lineage>
</organism>
<dbReference type="Proteomes" id="UP000051952">
    <property type="component" value="Unassembled WGS sequence"/>
</dbReference>
<keyword evidence="1" id="KW-0808">Transferase</keyword>
<dbReference type="SUPFAM" id="SSF53448">
    <property type="entry name" value="Nucleotide-diphospho-sugar transferases"/>
    <property type="match status" value="1"/>
</dbReference>
<dbReference type="EMBL" id="CYKH01000863">
    <property type="protein sequence ID" value="CUG53605.1"/>
    <property type="molecule type" value="Genomic_DNA"/>
</dbReference>
<dbReference type="OrthoDB" id="2014201at2759"/>
<dbReference type="InterPro" id="IPR050587">
    <property type="entry name" value="GNT1/Glycosyltrans_8"/>
</dbReference>
<reference evidence="2" key="1">
    <citation type="submission" date="2015-09" db="EMBL/GenBank/DDBJ databases">
        <authorList>
            <consortium name="Pathogen Informatics"/>
        </authorList>
    </citation>
    <scope>NUCLEOTIDE SEQUENCE [LARGE SCALE GENOMIC DNA]</scope>
    <source>
        <strain evidence="2">Lake Konstanz</strain>
    </source>
</reference>
<dbReference type="AlphaFoldDB" id="A0A0S4J2A0"/>
<dbReference type="OMA" id="HYHEPNI"/>
<dbReference type="Gene3D" id="3.90.550.10">
    <property type="entry name" value="Spore Coat Polysaccharide Biosynthesis Protein SpsA, Chain A"/>
    <property type="match status" value="1"/>
</dbReference>
<dbReference type="PANTHER" id="PTHR11183">
    <property type="entry name" value="GLYCOGENIN SUBFAMILY MEMBER"/>
    <property type="match status" value="1"/>
</dbReference>
<keyword evidence="2" id="KW-1185">Reference proteome</keyword>
<evidence type="ECO:0000313" key="1">
    <source>
        <dbReference type="EMBL" id="CUG53605.1"/>
    </source>
</evidence>
<protein>
    <submittedName>
        <fullName evidence="1">Glycogenin glucosyltransferase, putative</fullName>
    </submittedName>
</protein>
<gene>
    <name evidence="1" type="ORF">BSAL_80795</name>
</gene>
<dbReference type="VEuPathDB" id="TriTrypDB:BSAL_80795"/>
<dbReference type="InterPro" id="IPR029044">
    <property type="entry name" value="Nucleotide-diphossugar_trans"/>
</dbReference>
<accession>A0A0S4J2A0</accession>
<dbReference type="GO" id="GO:0016740">
    <property type="term" value="F:transferase activity"/>
    <property type="evidence" value="ECO:0007669"/>
    <property type="project" value="UniProtKB-KW"/>
</dbReference>